<dbReference type="PROSITE" id="PS50109">
    <property type="entry name" value="HIS_KIN"/>
    <property type="match status" value="1"/>
</dbReference>
<name>M0LXC1_9EURY</name>
<keyword evidence="3" id="KW-0597">Phosphoprotein</keyword>
<dbReference type="RefSeq" id="WP_006672989.1">
    <property type="nucleotide sequence ID" value="NZ_AOMA01000102.1"/>
</dbReference>
<keyword evidence="6" id="KW-0175">Coiled coil</keyword>
<dbReference type="InterPro" id="IPR013656">
    <property type="entry name" value="PAS_4"/>
</dbReference>
<dbReference type="InterPro" id="IPR000700">
    <property type="entry name" value="PAS-assoc_C"/>
</dbReference>
<dbReference type="Pfam" id="PF08448">
    <property type="entry name" value="PAS_4"/>
    <property type="match status" value="1"/>
</dbReference>
<dbReference type="eggNOG" id="arCOG02349">
    <property type="taxonomic scope" value="Archaea"/>
</dbReference>
<evidence type="ECO:0000256" key="5">
    <source>
        <dbReference type="ARBA" id="ARBA00022777"/>
    </source>
</evidence>
<dbReference type="Pfam" id="PF01590">
    <property type="entry name" value="GAF"/>
    <property type="match status" value="1"/>
</dbReference>
<dbReference type="PANTHER" id="PTHR43304:SF1">
    <property type="entry name" value="PAC DOMAIN-CONTAINING PROTEIN"/>
    <property type="match status" value="1"/>
</dbReference>
<dbReference type="PANTHER" id="PTHR43304">
    <property type="entry name" value="PHYTOCHROME-LIKE PROTEIN CPH1"/>
    <property type="match status" value="1"/>
</dbReference>
<dbReference type="Gene3D" id="3.30.450.40">
    <property type="match status" value="1"/>
</dbReference>
<dbReference type="InterPro" id="IPR004358">
    <property type="entry name" value="Sig_transdc_His_kin-like_C"/>
</dbReference>
<dbReference type="InterPro" id="IPR003018">
    <property type="entry name" value="GAF"/>
</dbReference>
<dbReference type="Gene3D" id="3.30.565.10">
    <property type="entry name" value="Histidine kinase-like ATPase, C-terminal domain"/>
    <property type="match status" value="1"/>
</dbReference>
<dbReference type="InterPro" id="IPR035965">
    <property type="entry name" value="PAS-like_dom_sf"/>
</dbReference>
<evidence type="ECO:0000313" key="11">
    <source>
        <dbReference type="EMBL" id="EMA37823.1"/>
    </source>
</evidence>
<dbReference type="eggNOG" id="arCOG02358">
    <property type="taxonomic scope" value="Archaea"/>
</dbReference>
<dbReference type="InterPro" id="IPR000014">
    <property type="entry name" value="PAS"/>
</dbReference>
<keyword evidence="12" id="KW-1185">Reference proteome</keyword>
<evidence type="ECO:0000259" key="9">
    <source>
        <dbReference type="PROSITE" id="PS50112"/>
    </source>
</evidence>
<feature type="domain" description="PAC" evidence="10">
    <location>
        <begin position="377"/>
        <end position="428"/>
    </location>
</feature>
<evidence type="ECO:0000256" key="1">
    <source>
        <dbReference type="ARBA" id="ARBA00000085"/>
    </source>
</evidence>
<evidence type="ECO:0000313" key="12">
    <source>
        <dbReference type="Proteomes" id="UP000011607"/>
    </source>
</evidence>
<feature type="coiled-coil region" evidence="6">
    <location>
        <begin position="854"/>
        <end position="897"/>
    </location>
</feature>
<keyword evidence="4" id="KW-0808">Transferase</keyword>
<evidence type="ECO:0000256" key="3">
    <source>
        <dbReference type="ARBA" id="ARBA00022553"/>
    </source>
</evidence>
<feature type="domain" description="Histidine kinase" evidence="8">
    <location>
        <begin position="897"/>
        <end position="1129"/>
    </location>
</feature>
<dbReference type="InterPro" id="IPR001610">
    <property type="entry name" value="PAC"/>
</dbReference>
<dbReference type="SUPFAM" id="SSF55781">
    <property type="entry name" value="GAF domain-like"/>
    <property type="match status" value="2"/>
</dbReference>
<dbReference type="SMART" id="SM00086">
    <property type="entry name" value="PAC"/>
    <property type="match status" value="2"/>
</dbReference>
<evidence type="ECO:0000259" key="10">
    <source>
        <dbReference type="PROSITE" id="PS50113"/>
    </source>
</evidence>
<dbReference type="SUPFAM" id="SSF55874">
    <property type="entry name" value="ATPase domain of HSP90 chaperone/DNA topoisomerase II/histidine kinase"/>
    <property type="match status" value="1"/>
</dbReference>
<dbReference type="SMART" id="SM00388">
    <property type="entry name" value="HisKA"/>
    <property type="match status" value="1"/>
</dbReference>
<dbReference type="EMBL" id="AOMA01000102">
    <property type="protein sequence ID" value="EMA37823.1"/>
    <property type="molecule type" value="Genomic_DNA"/>
</dbReference>
<dbReference type="Pfam" id="PF08447">
    <property type="entry name" value="PAS_3"/>
    <property type="match status" value="2"/>
</dbReference>
<evidence type="ECO:0000259" key="8">
    <source>
        <dbReference type="PROSITE" id="PS50109"/>
    </source>
</evidence>
<feature type="domain" description="PAS" evidence="9">
    <location>
        <begin position="425"/>
        <end position="496"/>
    </location>
</feature>
<dbReference type="Gene3D" id="3.30.450.20">
    <property type="entry name" value="PAS domain"/>
    <property type="match status" value="3"/>
</dbReference>
<feature type="compositionally biased region" description="Basic and acidic residues" evidence="7">
    <location>
        <begin position="163"/>
        <end position="178"/>
    </location>
</feature>
<dbReference type="SUPFAM" id="SSF55785">
    <property type="entry name" value="PYP-like sensor domain (PAS domain)"/>
    <property type="match status" value="3"/>
</dbReference>
<dbReference type="SMART" id="SM00065">
    <property type="entry name" value="GAF"/>
    <property type="match status" value="2"/>
</dbReference>
<reference evidence="11 12" key="1">
    <citation type="journal article" date="2014" name="PLoS Genet.">
        <title>Phylogenetically driven sequencing of extremely halophilic archaea reveals strategies for static and dynamic osmo-response.</title>
        <authorList>
            <person name="Becker E.A."/>
            <person name="Seitzer P.M."/>
            <person name="Tritt A."/>
            <person name="Larsen D."/>
            <person name="Krusor M."/>
            <person name="Yao A.I."/>
            <person name="Wu D."/>
            <person name="Madern D."/>
            <person name="Eisen J.A."/>
            <person name="Darling A.E."/>
            <person name="Facciotti M.T."/>
        </authorList>
    </citation>
    <scope>NUCLEOTIDE SEQUENCE [LARGE SCALE GENOMIC DNA]</scope>
    <source>
        <strain evidence="11 12">JCM 10879</strain>
    </source>
</reference>
<dbReference type="InterPro" id="IPR003594">
    <property type="entry name" value="HATPase_dom"/>
</dbReference>
<dbReference type="PROSITE" id="PS50112">
    <property type="entry name" value="PAS"/>
    <property type="match status" value="1"/>
</dbReference>
<comment type="caution">
    <text evidence="11">The sequence shown here is derived from an EMBL/GenBank/DDBJ whole genome shotgun (WGS) entry which is preliminary data.</text>
</comment>
<dbReference type="Gene3D" id="1.10.287.130">
    <property type="match status" value="1"/>
</dbReference>
<accession>M0LXC1</accession>
<dbReference type="InterPro" id="IPR036890">
    <property type="entry name" value="HATPase_C_sf"/>
</dbReference>
<organism evidence="11 12">
    <name type="scientific">Halobiforma nitratireducens JCM 10879</name>
    <dbReference type="NCBI Taxonomy" id="1227454"/>
    <lineage>
        <taxon>Archaea</taxon>
        <taxon>Methanobacteriati</taxon>
        <taxon>Methanobacteriota</taxon>
        <taxon>Stenosarchaea group</taxon>
        <taxon>Halobacteria</taxon>
        <taxon>Halobacteriales</taxon>
        <taxon>Natrialbaceae</taxon>
        <taxon>Halobiforma</taxon>
    </lineage>
</organism>
<dbReference type="NCBIfam" id="TIGR00229">
    <property type="entry name" value="sensory_box"/>
    <property type="match status" value="2"/>
</dbReference>
<keyword evidence="5 11" id="KW-0418">Kinase</keyword>
<protein>
    <recommendedName>
        <fullName evidence="2">histidine kinase</fullName>
        <ecNumber evidence="2">2.7.13.3</ecNumber>
    </recommendedName>
</protein>
<dbReference type="InterPro" id="IPR013655">
    <property type="entry name" value="PAS_fold_3"/>
</dbReference>
<dbReference type="SMART" id="SM00091">
    <property type="entry name" value="PAS"/>
    <property type="match status" value="3"/>
</dbReference>
<feature type="domain" description="PAC" evidence="10">
    <location>
        <begin position="507"/>
        <end position="559"/>
    </location>
</feature>
<dbReference type="STRING" id="1227454.C446_10370"/>
<evidence type="ECO:0000256" key="7">
    <source>
        <dbReference type="SAM" id="MobiDB-lite"/>
    </source>
</evidence>
<evidence type="ECO:0000256" key="4">
    <source>
        <dbReference type="ARBA" id="ARBA00022679"/>
    </source>
</evidence>
<dbReference type="Pfam" id="PF02518">
    <property type="entry name" value="HATPase_c"/>
    <property type="match status" value="1"/>
</dbReference>
<dbReference type="InterPro" id="IPR003661">
    <property type="entry name" value="HisK_dim/P_dom"/>
</dbReference>
<dbReference type="SMART" id="SM00387">
    <property type="entry name" value="HATPase_c"/>
    <property type="match status" value="1"/>
</dbReference>
<gene>
    <name evidence="11" type="ORF">C446_10370</name>
</gene>
<comment type="catalytic activity">
    <reaction evidence="1">
        <text>ATP + protein L-histidine = ADP + protein N-phospho-L-histidine.</text>
        <dbReference type="EC" id="2.7.13.3"/>
    </reaction>
</comment>
<dbReference type="EC" id="2.7.13.3" evidence="2"/>
<dbReference type="AlphaFoldDB" id="M0LXC1"/>
<dbReference type="CDD" id="cd00130">
    <property type="entry name" value="PAS"/>
    <property type="match status" value="2"/>
</dbReference>
<dbReference type="PROSITE" id="PS50113">
    <property type="entry name" value="PAC"/>
    <property type="match status" value="2"/>
</dbReference>
<dbReference type="SUPFAM" id="SSF47384">
    <property type="entry name" value="Homodimeric domain of signal transducing histidine kinase"/>
    <property type="match status" value="1"/>
</dbReference>
<evidence type="ECO:0000256" key="2">
    <source>
        <dbReference type="ARBA" id="ARBA00012438"/>
    </source>
</evidence>
<dbReference type="OrthoDB" id="106630at2157"/>
<evidence type="ECO:0000256" key="6">
    <source>
        <dbReference type="SAM" id="Coils"/>
    </source>
</evidence>
<dbReference type="Pfam" id="PF13185">
    <property type="entry name" value="GAF_2"/>
    <property type="match status" value="1"/>
</dbReference>
<dbReference type="Proteomes" id="UP000011607">
    <property type="component" value="Unassembled WGS sequence"/>
</dbReference>
<dbReference type="InterPro" id="IPR036097">
    <property type="entry name" value="HisK_dim/P_sf"/>
</dbReference>
<dbReference type="InterPro" id="IPR052162">
    <property type="entry name" value="Sensor_kinase/Photoreceptor"/>
</dbReference>
<dbReference type="CDD" id="cd00082">
    <property type="entry name" value="HisKA"/>
    <property type="match status" value="1"/>
</dbReference>
<feature type="region of interest" description="Disordered" evidence="7">
    <location>
        <begin position="148"/>
        <end position="178"/>
    </location>
</feature>
<feature type="region of interest" description="Disordered" evidence="7">
    <location>
        <begin position="1030"/>
        <end position="1050"/>
    </location>
</feature>
<dbReference type="PRINTS" id="PR00344">
    <property type="entry name" value="BCTRLSENSOR"/>
</dbReference>
<dbReference type="InterPro" id="IPR029016">
    <property type="entry name" value="GAF-like_dom_sf"/>
</dbReference>
<sequence length="1130" mass="125494">MSTTPSRPLSDLALSIGAATQRTTPAVELLAAYRDHLECAVVAVYERTTGPNGELSYRRSAAVPAGVSGGKAFRAAIDRLPAGDDRSFRATLPIVDVVDGSQYCVLDLPDVGVLVLVTDEPLASETIDALERLNDRVASSLAGRTTAGIATTVSDDPAGMGRNPERKRERERERERERQRLAANTFETLPFTVAVIDADGEILLTNRAWREFGTGDDHVGENYLETAAIADDEHARRAVAGIEAVLSGDRETFTMEYPCHSPERDQWFLLRVNRFTVDGEVHVSISHLEITERREREIELERNQDFLETVQESAAIGAWEFDLESGKLRWEPEVYRIHELPLEYEPTAEAALSFCHPDDRPRVADAFESLVSDGTPFDLELRLVTATGDYKWARVRGDPHYDGDELVSVRGISQDIHERKTHEIERERITNRFERFAGAVRNGFYLIRPDYSEALYLNSAASKVYGVPEEKLLEDPLAWLEHVHPDDIDRVTRRIEDRDPALADGSQKLEFRLEHPDRGLRWLLSRAHAVFDDDGEVIHLAGVTTDITERRRLEDSVRRSETSLRRLVALAADTELSVEEKRSRMLALGCDYLGVSCGFVSRHTDDDWTIVDVSGSHPEIRSGDPPPDTPCRRRMLEEEGVVAFAGDGDEGGEGDVRDVDDDSQFPCFLGGRVTVDGDLYGTLCFVDETPRDREFTPTERTFVELLVQWLGYELAGQNAERMLRGLNTTARRLVSAGTHAAIGSIATACADDVLEFPIAGIWTHDERQNTLVPLAATTGSDAVVDDPPTFERDDGPIWSAFEAGNRRVYDDPEIAARVYDRPTRIRAVAVIPLGDYGVLLAGATEQRSFAEGDLTRLEMLASTVEAALERANREQLLRETRAELERSNRKLEQFAYAASHDVKEPLRSTANYLTLFQELYEEGDAIDTAGLELLEQAVTGTERMRSMIDGLLHYSRVETHGEPTDAVPLEEVLEQATRNLAVRIEETNGTITHDTLPTVRGDTGLLVQLFQNLLDNALKYNDTPTPRVHVTAESDVPTPSDRSASVAGRSETADRFHRIRVEDDGVGLDADAAGRAFDVFERLGRRDDEGTGMGLALCQRIVEYHGGTITLESEPGSGTTVELLLPGTEP</sequence>
<proteinExistence type="predicted"/>
<dbReference type="Gene3D" id="2.10.70.100">
    <property type="match status" value="1"/>
</dbReference>
<dbReference type="eggNOG" id="arCOG02348">
    <property type="taxonomic scope" value="Archaea"/>
</dbReference>
<dbReference type="InterPro" id="IPR005467">
    <property type="entry name" value="His_kinase_dom"/>
</dbReference>
<dbReference type="GO" id="GO:0000155">
    <property type="term" value="F:phosphorelay sensor kinase activity"/>
    <property type="evidence" value="ECO:0007669"/>
    <property type="project" value="InterPro"/>
</dbReference>